<comment type="cofactor">
    <cofactor evidence="3">
        <name>Zn(2+)</name>
        <dbReference type="ChEBI" id="CHEBI:29105"/>
    </cofactor>
    <text evidence="3">Binds 1 zinc ion.</text>
</comment>
<dbReference type="HAMAP" id="MF_00649">
    <property type="entry name" value="DNA_gyrase_inhibitor_YacG"/>
    <property type="match status" value="1"/>
</dbReference>
<feature type="binding site" evidence="3">
    <location>
        <position position="28"/>
    </location>
    <ligand>
        <name>Zn(2+)</name>
        <dbReference type="ChEBI" id="CHEBI:29105"/>
    </ligand>
</feature>
<comment type="caution">
    <text evidence="5">The sequence shown here is derived from an EMBL/GenBank/DDBJ whole genome shotgun (WGS) entry which is preliminary data.</text>
</comment>
<dbReference type="GO" id="GO:0008657">
    <property type="term" value="F:DNA topoisomerase type II (double strand cut, ATP-hydrolyzing) inhibitor activity"/>
    <property type="evidence" value="ECO:0007669"/>
    <property type="project" value="UniProtKB-UniRule"/>
</dbReference>
<dbReference type="EMBL" id="NMPM01000038">
    <property type="protein sequence ID" value="PAV26098.1"/>
    <property type="molecule type" value="Genomic_DNA"/>
</dbReference>
<evidence type="ECO:0000313" key="5">
    <source>
        <dbReference type="EMBL" id="PAV26098.1"/>
    </source>
</evidence>
<dbReference type="OrthoDB" id="9809663at2"/>
<comment type="similarity">
    <text evidence="3">Belongs to the DNA gyrase inhibitor YacG family.</text>
</comment>
<feature type="compositionally biased region" description="Acidic residues" evidence="4">
    <location>
        <begin position="49"/>
        <end position="64"/>
    </location>
</feature>
<reference evidence="6 8" key="2">
    <citation type="submission" date="2018-04" db="EMBL/GenBank/DDBJ databases">
        <title>Genomic Encyclopedia of Type Strains, Phase IV (KMG-IV): sequencing the most valuable type-strain genomes for metagenomic binning, comparative biology and taxonomic classification.</title>
        <authorList>
            <person name="Goeker M."/>
        </authorList>
    </citation>
    <scope>NUCLEOTIDE SEQUENCE [LARGE SCALE GENOMIC DNA]</scope>
    <source>
        <strain evidence="6 8">DSM 28688</strain>
    </source>
</reference>
<dbReference type="Proteomes" id="UP000245887">
    <property type="component" value="Unassembled WGS sequence"/>
</dbReference>
<dbReference type="AlphaFoldDB" id="A0A2A2I3W7"/>
<sequence>MNVTCPTCKTVLEWDSSNRWLPFCSERCKMIDLGAWSNEEYRIPAETASPDDLDQGSSEVEEDDDGKRDFL</sequence>
<accession>A0A2A2I3W7</accession>
<feature type="binding site" evidence="3">
    <location>
        <position position="5"/>
    </location>
    <ligand>
        <name>Zn(2+)</name>
        <dbReference type="ChEBI" id="CHEBI:29105"/>
    </ligand>
</feature>
<feature type="binding site" evidence="3">
    <location>
        <position position="8"/>
    </location>
    <ligand>
        <name>Zn(2+)</name>
        <dbReference type="ChEBI" id="CHEBI:29105"/>
    </ligand>
</feature>
<evidence type="ECO:0000313" key="8">
    <source>
        <dbReference type="Proteomes" id="UP000245887"/>
    </source>
</evidence>
<organism evidence="5 7">
    <name type="scientific">Tamilnaduibacter salinus</name>
    <dbReference type="NCBI Taxonomy" id="1484056"/>
    <lineage>
        <taxon>Bacteria</taxon>
        <taxon>Pseudomonadati</taxon>
        <taxon>Pseudomonadota</taxon>
        <taxon>Gammaproteobacteria</taxon>
        <taxon>Pseudomonadales</taxon>
        <taxon>Marinobacteraceae</taxon>
        <taxon>Tamilnaduibacter</taxon>
    </lineage>
</organism>
<keyword evidence="2 3" id="KW-0862">Zinc</keyword>
<keyword evidence="7" id="KW-1185">Reference proteome</keyword>
<name>A0A2A2I3W7_9GAMM</name>
<dbReference type="Pfam" id="PF03884">
    <property type="entry name" value="YacG"/>
    <property type="match status" value="1"/>
</dbReference>
<dbReference type="GO" id="GO:0008270">
    <property type="term" value="F:zinc ion binding"/>
    <property type="evidence" value="ECO:0007669"/>
    <property type="project" value="UniProtKB-UniRule"/>
</dbReference>
<feature type="region of interest" description="Disordered" evidence="4">
    <location>
        <begin position="43"/>
        <end position="71"/>
    </location>
</feature>
<dbReference type="Proteomes" id="UP000218332">
    <property type="component" value="Unassembled WGS sequence"/>
</dbReference>
<dbReference type="InterPro" id="IPR013088">
    <property type="entry name" value="Znf_NHR/GATA"/>
</dbReference>
<reference evidence="5 7" key="1">
    <citation type="submission" date="2017-07" db="EMBL/GenBank/DDBJ databases">
        <title>Tamlnaduibacter salinus (Mi-7) genome sequencing.</title>
        <authorList>
            <person name="Verma A."/>
            <person name="Krishnamurthi S."/>
        </authorList>
    </citation>
    <scope>NUCLEOTIDE SEQUENCE [LARGE SCALE GENOMIC DNA]</scope>
    <source>
        <strain evidence="5 7">Mi-7</strain>
    </source>
</reference>
<comment type="subunit">
    <text evidence="3">Interacts with GyrB.</text>
</comment>
<keyword evidence="1 3" id="KW-0479">Metal-binding</keyword>
<dbReference type="PANTHER" id="PTHR36150:SF1">
    <property type="entry name" value="DNA GYRASE INHIBITOR YACG"/>
    <property type="match status" value="1"/>
</dbReference>
<protein>
    <recommendedName>
        <fullName evidence="3">DNA gyrase inhibitor YacG</fullName>
    </recommendedName>
</protein>
<feature type="binding site" evidence="3">
    <location>
        <position position="24"/>
    </location>
    <ligand>
        <name>Zn(2+)</name>
        <dbReference type="ChEBI" id="CHEBI:29105"/>
    </ligand>
</feature>
<comment type="function">
    <text evidence="3">Inhibits all the catalytic activities of DNA gyrase by preventing its interaction with DNA. Acts by binding directly to the C-terminal domain of GyrB, which probably disrupts DNA binding by the gyrase.</text>
</comment>
<evidence type="ECO:0000256" key="4">
    <source>
        <dbReference type="SAM" id="MobiDB-lite"/>
    </source>
</evidence>
<dbReference type="InterPro" id="IPR005584">
    <property type="entry name" value="DNA_gyrase_inhibitor_YacG"/>
</dbReference>
<evidence type="ECO:0000256" key="3">
    <source>
        <dbReference type="HAMAP-Rule" id="MF_00649"/>
    </source>
</evidence>
<evidence type="ECO:0000313" key="6">
    <source>
        <dbReference type="EMBL" id="PVY70788.1"/>
    </source>
</evidence>
<evidence type="ECO:0000256" key="2">
    <source>
        <dbReference type="ARBA" id="ARBA00022833"/>
    </source>
</evidence>
<dbReference type="SUPFAM" id="SSF57716">
    <property type="entry name" value="Glucocorticoid receptor-like (DNA-binding domain)"/>
    <property type="match status" value="1"/>
</dbReference>
<dbReference type="PANTHER" id="PTHR36150">
    <property type="entry name" value="DNA GYRASE INHIBITOR YACG"/>
    <property type="match status" value="1"/>
</dbReference>
<dbReference type="GO" id="GO:0006355">
    <property type="term" value="P:regulation of DNA-templated transcription"/>
    <property type="evidence" value="ECO:0007669"/>
    <property type="project" value="InterPro"/>
</dbReference>
<evidence type="ECO:0000256" key="1">
    <source>
        <dbReference type="ARBA" id="ARBA00022723"/>
    </source>
</evidence>
<proteinExistence type="inferred from homology"/>
<gene>
    <name evidence="3" type="primary">yacG</name>
    <name evidence="6" type="ORF">C8D92_108144</name>
    <name evidence="5" type="ORF">CF392_07660</name>
</gene>
<evidence type="ECO:0000313" key="7">
    <source>
        <dbReference type="Proteomes" id="UP000218332"/>
    </source>
</evidence>
<dbReference type="RefSeq" id="WP_095610869.1">
    <property type="nucleotide sequence ID" value="NZ_NMPM01000038.1"/>
</dbReference>
<dbReference type="EMBL" id="QEKQ01000008">
    <property type="protein sequence ID" value="PVY70788.1"/>
    <property type="molecule type" value="Genomic_DNA"/>
</dbReference>
<dbReference type="Gene3D" id="3.30.50.10">
    <property type="entry name" value="Erythroid Transcription Factor GATA-1, subunit A"/>
    <property type="match status" value="1"/>
</dbReference>